<dbReference type="GO" id="GO:0005829">
    <property type="term" value="C:cytosol"/>
    <property type="evidence" value="ECO:0007669"/>
    <property type="project" value="TreeGrafter"/>
</dbReference>
<evidence type="ECO:0000313" key="3">
    <source>
        <dbReference type="EMBL" id="OMJ79544.1"/>
    </source>
</evidence>
<gene>
    <name evidence="3" type="ORF">SteCoe_20394</name>
</gene>
<reference evidence="3 4" key="1">
    <citation type="submission" date="2016-11" db="EMBL/GenBank/DDBJ databases">
        <title>The macronuclear genome of Stentor coeruleus: a giant cell with tiny introns.</title>
        <authorList>
            <person name="Slabodnick M."/>
            <person name="Ruby J.G."/>
            <person name="Reiff S.B."/>
            <person name="Swart E.C."/>
            <person name="Gosai S."/>
            <person name="Prabakaran S."/>
            <person name="Witkowska E."/>
            <person name="Larue G.E."/>
            <person name="Fisher S."/>
            <person name="Freeman R.M."/>
            <person name="Gunawardena J."/>
            <person name="Chu W."/>
            <person name="Stover N.A."/>
            <person name="Gregory B.D."/>
            <person name="Nowacki M."/>
            <person name="Derisi J."/>
            <person name="Roy S.W."/>
            <person name="Marshall W.F."/>
            <person name="Sood P."/>
        </authorList>
    </citation>
    <scope>NUCLEOTIDE SEQUENCE [LARGE SCALE GENOMIC DNA]</scope>
    <source>
        <strain evidence="3">WM001</strain>
    </source>
</reference>
<dbReference type="Proteomes" id="UP000187209">
    <property type="component" value="Unassembled WGS sequence"/>
</dbReference>
<dbReference type="PANTHER" id="PTHR43215:SF14">
    <property type="entry name" value="RADIAL SPOKE HEAD 1 HOMOLOG"/>
    <property type="match status" value="1"/>
</dbReference>
<evidence type="ECO:0000313" key="4">
    <source>
        <dbReference type="Proteomes" id="UP000187209"/>
    </source>
</evidence>
<evidence type="ECO:0000256" key="2">
    <source>
        <dbReference type="SAM" id="MobiDB-lite"/>
    </source>
</evidence>
<dbReference type="SUPFAM" id="SSF82185">
    <property type="entry name" value="Histone H3 K4-specific methyltransferase SET7/9 N-terminal domain"/>
    <property type="match status" value="3"/>
</dbReference>
<dbReference type="SMART" id="SM00698">
    <property type="entry name" value="MORN"/>
    <property type="match status" value="7"/>
</dbReference>
<proteinExistence type="predicted"/>
<keyword evidence="4" id="KW-1185">Reference proteome</keyword>
<evidence type="ECO:0000256" key="1">
    <source>
        <dbReference type="ARBA" id="ARBA00022737"/>
    </source>
</evidence>
<dbReference type="PANTHER" id="PTHR43215">
    <property type="entry name" value="RADIAL SPOKE HEAD 1 HOMOLOG"/>
    <property type="match status" value="1"/>
</dbReference>
<dbReference type="InterPro" id="IPR003409">
    <property type="entry name" value="MORN"/>
</dbReference>
<name>A0A1R2BS02_9CILI</name>
<comment type="caution">
    <text evidence="3">The sequence shown here is derived from an EMBL/GenBank/DDBJ whole genome shotgun (WGS) entry which is preliminary data.</text>
</comment>
<dbReference type="Gene3D" id="2.20.110.10">
    <property type="entry name" value="Histone H3 K4-specific methyltransferase SET7/9 N-terminal domain"/>
    <property type="match status" value="3"/>
</dbReference>
<keyword evidence="1" id="KW-0677">Repeat</keyword>
<protein>
    <submittedName>
        <fullName evidence="3">Uncharacterized protein</fullName>
    </submittedName>
</protein>
<feature type="compositionally biased region" description="Low complexity" evidence="2">
    <location>
        <begin position="7"/>
        <end position="23"/>
    </location>
</feature>
<sequence length="301" mass="34487">MAKLLKKTGTTNSNKQSSKSSSSDFRPYDRPFLELLQEKELEIMIHTVKCVHASLEPFEYYGKPPKGSIKSGPVLMENNSIYTGYLDHHNHRQSHGVQIWTDGSLFEGSWYNDKREGKGRMIYYNGNYYEGNWKDDQRHGYGILVESNKAKYEGHWENGLKSGKGFDIDAEENKYDGTFENGLMHGKGKIEYSNGNYYSGEFSNGCLEGKGTFQWKDGRKYEGKWKNNKCTARDYLLGMMGGFTKVNLLKDQKNGYGVFTWPDGRMHEGQWKNDNQDGEGIYTTKLGTKSGVWKNGKRIND</sequence>
<organism evidence="3 4">
    <name type="scientific">Stentor coeruleus</name>
    <dbReference type="NCBI Taxonomy" id="5963"/>
    <lineage>
        <taxon>Eukaryota</taxon>
        <taxon>Sar</taxon>
        <taxon>Alveolata</taxon>
        <taxon>Ciliophora</taxon>
        <taxon>Postciliodesmatophora</taxon>
        <taxon>Heterotrichea</taxon>
        <taxon>Heterotrichida</taxon>
        <taxon>Stentoridae</taxon>
        <taxon>Stentor</taxon>
    </lineage>
</organism>
<dbReference type="Pfam" id="PF02493">
    <property type="entry name" value="MORN"/>
    <property type="match status" value="9"/>
</dbReference>
<dbReference type="EMBL" id="MPUH01000465">
    <property type="protein sequence ID" value="OMJ79544.1"/>
    <property type="molecule type" value="Genomic_DNA"/>
</dbReference>
<dbReference type="AlphaFoldDB" id="A0A1R2BS02"/>
<accession>A0A1R2BS02</accession>
<dbReference type="OrthoDB" id="73004at2759"/>
<feature type="region of interest" description="Disordered" evidence="2">
    <location>
        <begin position="1"/>
        <end position="25"/>
    </location>
</feature>